<keyword evidence="2" id="KW-1185">Reference proteome</keyword>
<evidence type="ECO:0000313" key="2">
    <source>
        <dbReference type="Proteomes" id="UP000703269"/>
    </source>
</evidence>
<protein>
    <submittedName>
        <fullName evidence="1">Uncharacterized protein</fullName>
    </submittedName>
</protein>
<evidence type="ECO:0000313" key="1">
    <source>
        <dbReference type="EMBL" id="GJE90371.1"/>
    </source>
</evidence>
<comment type="caution">
    <text evidence="1">The sequence shown here is derived from an EMBL/GenBank/DDBJ whole genome shotgun (WGS) entry which is preliminary data.</text>
</comment>
<sequence length="170" mass="18711">MPLPRVCHRPTASSCSAACGVCCAYHMPYSTSEILTCGLHVSRQDHPVASDELHRFSIVPPSERLAAAESAQVCPLVVYQRASTLFWMTGSLRIPTMAYMLSCCAAKQRTPRHSYVNMKRVQLLACFTATVGSERAHKDGTIQHKSNSSFSDVSRPPWGNLCFKTAPRPP</sequence>
<dbReference type="Proteomes" id="UP000703269">
    <property type="component" value="Unassembled WGS sequence"/>
</dbReference>
<accession>A0A9P3LCC6</accession>
<dbReference type="AlphaFoldDB" id="A0A9P3LCC6"/>
<gene>
    <name evidence="1" type="ORF">PsYK624_065020</name>
</gene>
<organism evidence="1 2">
    <name type="scientific">Phanerochaete sordida</name>
    <dbReference type="NCBI Taxonomy" id="48140"/>
    <lineage>
        <taxon>Eukaryota</taxon>
        <taxon>Fungi</taxon>
        <taxon>Dikarya</taxon>
        <taxon>Basidiomycota</taxon>
        <taxon>Agaricomycotina</taxon>
        <taxon>Agaricomycetes</taxon>
        <taxon>Polyporales</taxon>
        <taxon>Phanerochaetaceae</taxon>
        <taxon>Phanerochaete</taxon>
    </lineage>
</organism>
<proteinExistence type="predicted"/>
<dbReference type="EMBL" id="BPQB01000016">
    <property type="protein sequence ID" value="GJE90371.1"/>
    <property type="molecule type" value="Genomic_DNA"/>
</dbReference>
<reference evidence="1 2" key="1">
    <citation type="submission" date="2021-08" db="EMBL/GenBank/DDBJ databases">
        <title>Draft Genome Sequence of Phanerochaete sordida strain YK-624.</title>
        <authorList>
            <person name="Mori T."/>
            <person name="Dohra H."/>
            <person name="Suzuki T."/>
            <person name="Kawagishi H."/>
            <person name="Hirai H."/>
        </authorList>
    </citation>
    <scope>NUCLEOTIDE SEQUENCE [LARGE SCALE GENOMIC DNA]</scope>
    <source>
        <strain evidence="1 2">YK-624</strain>
    </source>
</reference>
<name>A0A9P3LCC6_9APHY</name>